<evidence type="ECO:0000313" key="2">
    <source>
        <dbReference type="Proteomes" id="UP000325405"/>
    </source>
</evidence>
<organism evidence="1 2">
    <name type="scientific">Mycobacterium phage LilMcDreamy</name>
    <dbReference type="NCBI Taxonomy" id="2652422"/>
    <lineage>
        <taxon>Viruses</taxon>
        <taxon>Duplodnaviria</taxon>
        <taxon>Heunggongvirae</taxon>
        <taxon>Uroviricota</taxon>
        <taxon>Caudoviricetes</taxon>
        <taxon>Bclasvirinae</taxon>
        <taxon>Lilmcdreamyvirus</taxon>
        <taxon>Lilmcdreamyvirus lilmcdreamy</taxon>
    </lineage>
</organism>
<proteinExistence type="predicted"/>
<dbReference type="GeneID" id="60321036"/>
<reference evidence="1 2" key="1">
    <citation type="submission" date="2019-08" db="EMBL/GenBank/DDBJ databases">
        <authorList>
            <person name="Lippold A."/>
            <person name="Marlatt M."/>
            <person name="Cooper K."/>
            <person name="Frohnapfel E."/>
            <person name="Glenski M."/>
            <person name="Johnson H."/>
            <person name="Johnson K."/>
            <person name="Tjaden E."/>
            <person name="Troeh S."/>
            <person name="Hayes S."/>
            <person name="Ettinger A.-S.H."/>
            <person name="Ettinger W.F."/>
            <person name="Haydock J."/>
            <person name="Anders K.R."/>
            <person name="Garlena R.A."/>
            <person name="Russell D.A."/>
            <person name="Pope W.H."/>
            <person name="Jacobs-Sera D."/>
            <person name="Hatfull G.F."/>
        </authorList>
    </citation>
    <scope>NUCLEOTIDE SEQUENCE [LARGE SCALE GENOMIC DNA]</scope>
</reference>
<dbReference type="EMBL" id="MN284893">
    <property type="protein sequence ID" value="QFP94686.1"/>
    <property type="molecule type" value="Genomic_DNA"/>
</dbReference>
<accession>A0A5P8D6P0</accession>
<evidence type="ECO:0000313" key="1">
    <source>
        <dbReference type="EMBL" id="QFP94686.1"/>
    </source>
</evidence>
<dbReference type="Proteomes" id="UP000325405">
    <property type="component" value="Segment"/>
</dbReference>
<sequence>MGALGSCTCGDPNTWWCGVHDRPTATETLTGTGCDEVRSLTGEVRPEPE</sequence>
<name>A0A5P8D6P0_9CAUD</name>
<keyword evidence="2" id="KW-1185">Reference proteome</keyword>
<gene>
    <name evidence="1" type="primary">66</name>
    <name evidence="1" type="ORF">SEA_LILMCDREAMY_66</name>
</gene>
<dbReference type="RefSeq" id="YP_009949630.1">
    <property type="nucleotide sequence ID" value="NC_051582.1"/>
</dbReference>
<protein>
    <submittedName>
        <fullName evidence="1">Uncharacterized protein</fullName>
    </submittedName>
</protein>
<dbReference type="KEGG" id="vg:60321036"/>